<accession>W2TPH2</accession>
<dbReference type="EMBL" id="KI658169">
    <property type="protein sequence ID" value="ETN83584.1"/>
    <property type="molecule type" value="Genomic_DNA"/>
</dbReference>
<evidence type="ECO:0000259" key="3">
    <source>
        <dbReference type="PROSITE" id="PS50853"/>
    </source>
</evidence>
<dbReference type="PANTHER" id="PTHR24051">
    <property type="entry name" value="SUSHI DOMAIN-CONTAINING PROTEIN 1"/>
    <property type="match status" value="1"/>
</dbReference>
<dbReference type="AlphaFoldDB" id="W2TPH2"/>
<dbReference type="KEGG" id="nai:NECAME_07342"/>
<dbReference type="InterPro" id="IPR003961">
    <property type="entry name" value="FN3_dom"/>
</dbReference>
<keyword evidence="5" id="KW-1185">Reference proteome</keyword>
<feature type="domain" description="Fibronectin type-III" evidence="3">
    <location>
        <begin position="8"/>
        <end position="103"/>
    </location>
</feature>
<dbReference type="SMART" id="SM00060">
    <property type="entry name" value="FN3"/>
    <property type="match status" value="2"/>
</dbReference>
<dbReference type="PROSITE" id="PS50853">
    <property type="entry name" value="FN3"/>
    <property type="match status" value="2"/>
</dbReference>
<dbReference type="OMA" id="MITHYHI"/>
<dbReference type="PANTHER" id="PTHR24051:SF9">
    <property type="entry name" value="FIBRONECTIN TYPE-III DOMAIN-CONTAINING PROTEIN"/>
    <property type="match status" value="1"/>
</dbReference>
<dbReference type="CDD" id="cd00063">
    <property type="entry name" value="FN3"/>
    <property type="match status" value="2"/>
</dbReference>
<dbReference type="PRINTS" id="PR00014">
    <property type="entry name" value="FNTYPEIII"/>
</dbReference>
<dbReference type="Gene3D" id="2.60.40.10">
    <property type="entry name" value="Immunoglobulins"/>
    <property type="match status" value="2"/>
</dbReference>
<dbReference type="InterPro" id="IPR036116">
    <property type="entry name" value="FN3_sf"/>
</dbReference>
<organism evidence="4 5">
    <name type="scientific">Necator americanus</name>
    <name type="common">Human hookworm</name>
    <dbReference type="NCBI Taxonomy" id="51031"/>
    <lineage>
        <taxon>Eukaryota</taxon>
        <taxon>Metazoa</taxon>
        <taxon>Ecdysozoa</taxon>
        <taxon>Nematoda</taxon>
        <taxon>Chromadorea</taxon>
        <taxon>Rhabditida</taxon>
        <taxon>Rhabditina</taxon>
        <taxon>Rhabditomorpha</taxon>
        <taxon>Strongyloidea</taxon>
        <taxon>Ancylostomatidae</taxon>
        <taxon>Bunostominae</taxon>
        <taxon>Necator</taxon>
    </lineage>
</organism>
<gene>
    <name evidence="4" type="ORF">NECAME_07342</name>
</gene>
<dbReference type="OrthoDB" id="5810011at2759"/>
<dbReference type="InterPro" id="IPR013783">
    <property type="entry name" value="Ig-like_fold"/>
</dbReference>
<evidence type="ECO:0000313" key="4">
    <source>
        <dbReference type="EMBL" id="ETN83584.1"/>
    </source>
</evidence>
<feature type="non-terminal residue" evidence="4">
    <location>
        <position position="252"/>
    </location>
</feature>
<evidence type="ECO:0000313" key="5">
    <source>
        <dbReference type="Proteomes" id="UP000053676"/>
    </source>
</evidence>
<evidence type="ECO:0000256" key="2">
    <source>
        <dbReference type="ARBA" id="ARBA00023157"/>
    </source>
</evidence>
<dbReference type="SUPFAM" id="SSF49265">
    <property type="entry name" value="Fibronectin type III"/>
    <property type="match status" value="1"/>
</dbReference>
<dbReference type="InterPro" id="IPR051622">
    <property type="entry name" value="R-tyr_protein_phosphatases"/>
</dbReference>
<feature type="domain" description="Fibronectin type-III" evidence="3">
    <location>
        <begin position="105"/>
        <end position="203"/>
    </location>
</feature>
<dbReference type="Proteomes" id="UP000053676">
    <property type="component" value="Unassembled WGS sequence"/>
</dbReference>
<evidence type="ECO:0000256" key="1">
    <source>
        <dbReference type="ARBA" id="ARBA00022737"/>
    </source>
</evidence>
<dbReference type="Pfam" id="PF00041">
    <property type="entry name" value="fn3"/>
    <property type="match status" value="1"/>
</dbReference>
<name>W2TPH2_NECAM</name>
<protein>
    <submittedName>
        <fullName evidence="4">Fibronectin type III domain protein</fullName>
    </submittedName>
</protein>
<reference evidence="5" key="1">
    <citation type="journal article" date="2014" name="Nat. Genet.">
        <title>Genome of the human hookworm Necator americanus.</title>
        <authorList>
            <person name="Tang Y.T."/>
            <person name="Gao X."/>
            <person name="Rosa B.A."/>
            <person name="Abubucker S."/>
            <person name="Hallsworth-Pepin K."/>
            <person name="Martin J."/>
            <person name="Tyagi R."/>
            <person name="Heizer E."/>
            <person name="Zhang X."/>
            <person name="Bhonagiri-Palsikar V."/>
            <person name="Minx P."/>
            <person name="Warren W.C."/>
            <person name="Wang Q."/>
            <person name="Zhan B."/>
            <person name="Hotez P.J."/>
            <person name="Sternberg P.W."/>
            <person name="Dougall A."/>
            <person name="Gaze S.T."/>
            <person name="Mulvenna J."/>
            <person name="Sotillo J."/>
            <person name="Ranganathan S."/>
            <person name="Rabelo E.M."/>
            <person name="Wilson R.K."/>
            <person name="Felgner P.L."/>
            <person name="Bethony J."/>
            <person name="Hawdon J.M."/>
            <person name="Gasser R.B."/>
            <person name="Loukas A."/>
            <person name="Mitreva M."/>
        </authorList>
    </citation>
    <scope>NUCLEOTIDE SEQUENCE [LARGE SCALE GENOMIC DNA]</scope>
</reference>
<keyword evidence="1" id="KW-0677">Repeat</keyword>
<keyword evidence="2" id="KW-1015">Disulfide bond</keyword>
<sequence length="252" mass="27865">MVTAPTTPPVVLAIRNTTEGCISIAVEPPPDMHGKLVGYHFMLQRLDDSEPRREFFPSNLSGPYSICRLQSHSSYALSLEADNGFGRSPPARRVFYTDESVPNGAPSSIVVTPAIGASTITVHWRRPNTSSGMITHYHIYHKMRGHAKWKVDHLSVTRPEQTSYKFELGGLAPSTRYHFRLSASSTKGEGQRSVEHVATTDVAVPPPAEINSVTFDCKNGIQLQWTNLPSHVCHVELKNETSVLRFNTTASK</sequence>
<dbReference type="STRING" id="51031.W2TPH2"/>
<proteinExistence type="predicted"/>